<reference evidence="2 3" key="1">
    <citation type="journal article" date="2018" name="Elife">
        <title>Firefly genomes illuminate parallel origins of bioluminescence in beetles.</title>
        <authorList>
            <person name="Fallon T.R."/>
            <person name="Lower S.E."/>
            <person name="Chang C.H."/>
            <person name="Bessho-Uehara M."/>
            <person name="Martin G.J."/>
            <person name="Bewick A.J."/>
            <person name="Behringer M."/>
            <person name="Debat H.J."/>
            <person name="Wong I."/>
            <person name="Day J.C."/>
            <person name="Suvorov A."/>
            <person name="Silva C.J."/>
            <person name="Stanger-Hall K.F."/>
            <person name="Hall D.W."/>
            <person name="Schmitz R.J."/>
            <person name="Nelson D.R."/>
            <person name="Lewis S.M."/>
            <person name="Shigenobu S."/>
            <person name="Bybee S.M."/>
            <person name="Larracuente A.M."/>
            <person name="Oba Y."/>
            <person name="Weng J.K."/>
        </authorList>
    </citation>
    <scope>NUCLEOTIDE SEQUENCE [LARGE SCALE GENOMIC DNA]</scope>
    <source>
        <strain evidence="2">1611_PpyrPB1</strain>
        <tissue evidence="2">Whole body</tissue>
    </source>
</reference>
<name>A0A5N3ZY41_PHOPY</name>
<feature type="region of interest" description="Disordered" evidence="1">
    <location>
        <begin position="1"/>
        <end position="20"/>
    </location>
</feature>
<comment type="caution">
    <text evidence="2">The sequence shown here is derived from an EMBL/GenBank/DDBJ whole genome shotgun (WGS) entry which is preliminary data.</text>
</comment>
<protein>
    <submittedName>
        <fullName evidence="2">Uncharacterized protein</fullName>
    </submittedName>
</protein>
<sequence>MPKGNKKRKRRDSSSEDERILRKIHKLQKQLRNHKENFLSDNDVASGASPFSSHSSVEGAADLSFNEPTPALSDVVQNIITPEGPSQEEPPALDENILSLLGKLPSKSITSGPPLHKDVATRWITLINEGLVEEEKLSILRDYPPADNCLLLNSPKLNPEIAKALNIQIVKRDENLAELQNQIGGALSALGKLLT</sequence>
<gene>
    <name evidence="2" type="ORF">PPYR_15723</name>
</gene>
<keyword evidence="3" id="KW-1185">Reference proteome</keyword>
<feature type="compositionally biased region" description="Basic residues" evidence="1">
    <location>
        <begin position="1"/>
        <end position="11"/>
    </location>
</feature>
<proteinExistence type="predicted"/>
<dbReference type="PANTHER" id="PTHR34239:SF2">
    <property type="entry name" value="TRANSPOSABLE ELEMENT P TRANSPOSASE_THAP9 CONSERVED DOMAIN-CONTAINING PROTEIN"/>
    <property type="match status" value="1"/>
</dbReference>
<accession>A0A5N3ZY41</accession>
<dbReference type="EMBL" id="VVIM01002117">
    <property type="protein sequence ID" value="KAB0789977.1"/>
    <property type="molecule type" value="Genomic_DNA"/>
</dbReference>
<dbReference type="InParanoid" id="A0A5N3ZY41"/>
<dbReference type="Proteomes" id="UP000327044">
    <property type="component" value="Unassembled WGS sequence"/>
</dbReference>
<evidence type="ECO:0000313" key="3">
    <source>
        <dbReference type="Proteomes" id="UP000327044"/>
    </source>
</evidence>
<evidence type="ECO:0000313" key="2">
    <source>
        <dbReference type="EMBL" id="KAB0789977.1"/>
    </source>
</evidence>
<dbReference type="AlphaFoldDB" id="A0A5N3ZY41"/>
<organism evidence="2 3">
    <name type="scientific">Photinus pyralis</name>
    <name type="common">Common eastern firefly</name>
    <name type="synonym">Lampyris pyralis</name>
    <dbReference type="NCBI Taxonomy" id="7054"/>
    <lineage>
        <taxon>Eukaryota</taxon>
        <taxon>Metazoa</taxon>
        <taxon>Ecdysozoa</taxon>
        <taxon>Arthropoda</taxon>
        <taxon>Hexapoda</taxon>
        <taxon>Insecta</taxon>
        <taxon>Pterygota</taxon>
        <taxon>Neoptera</taxon>
        <taxon>Endopterygota</taxon>
        <taxon>Coleoptera</taxon>
        <taxon>Polyphaga</taxon>
        <taxon>Elateriformia</taxon>
        <taxon>Elateroidea</taxon>
        <taxon>Lampyridae</taxon>
        <taxon>Lampyrinae</taxon>
        <taxon>Photinus</taxon>
    </lineage>
</organism>
<feature type="region of interest" description="Disordered" evidence="1">
    <location>
        <begin position="31"/>
        <end position="68"/>
    </location>
</feature>
<feature type="compositionally biased region" description="Low complexity" evidence="1">
    <location>
        <begin position="46"/>
        <end position="56"/>
    </location>
</feature>
<dbReference type="PANTHER" id="PTHR34239">
    <property type="entry name" value="APPLE DOMAIN-CONTAINING PROTEIN"/>
    <property type="match status" value="1"/>
</dbReference>
<evidence type="ECO:0000256" key="1">
    <source>
        <dbReference type="SAM" id="MobiDB-lite"/>
    </source>
</evidence>